<sequence length="193" mass="20343">MSSSSTINTSNWPAWAVETPLISFEISSKGKGFPKKVYATAATVYTFLYEDSAGPHSTDLVTIPGTLVATLPTNKRATITGNYIDTALCPTETVTVTETITRDRTCPTRVTKLSKSCDSGKMTGLIVSTSLLAVLVAILGVALALLVSRGRLGQRGRRTSKTRKGVVELPSDYVGAARPEGTAFGSPKAELSG</sequence>
<dbReference type="AlphaFoldDB" id="A0A3N4HIN7"/>
<protein>
    <submittedName>
        <fullName evidence="2">Uncharacterized protein</fullName>
    </submittedName>
</protein>
<dbReference type="Proteomes" id="UP000275078">
    <property type="component" value="Unassembled WGS sequence"/>
</dbReference>
<evidence type="ECO:0000313" key="2">
    <source>
        <dbReference type="EMBL" id="RPA73793.1"/>
    </source>
</evidence>
<feature type="transmembrane region" description="Helical" evidence="1">
    <location>
        <begin position="125"/>
        <end position="148"/>
    </location>
</feature>
<gene>
    <name evidence="2" type="ORF">BJ508DRAFT_313501</name>
</gene>
<keyword evidence="1" id="KW-1133">Transmembrane helix</keyword>
<keyword evidence="1" id="KW-0472">Membrane</keyword>
<reference evidence="2 3" key="1">
    <citation type="journal article" date="2018" name="Nat. Ecol. Evol.">
        <title>Pezizomycetes genomes reveal the molecular basis of ectomycorrhizal truffle lifestyle.</title>
        <authorList>
            <person name="Murat C."/>
            <person name="Payen T."/>
            <person name="Noel B."/>
            <person name="Kuo A."/>
            <person name="Morin E."/>
            <person name="Chen J."/>
            <person name="Kohler A."/>
            <person name="Krizsan K."/>
            <person name="Balestrini R."/>
            <person name="Da Silva C."/>
            <person name="Montanini B."/>
            <person name="Hainaut M."/>
            <person name="Levati E."/>
            <person name="Barry K.W."/>
            <person name="Belfiori B."/>
            <person name="Cichocki N."/>
            <person name="Clum A."/>
            <person name="Dockter R.B."/>
            <person name="Fauchery L."/>
            <person name="Guy J."/>
            <person name="Iotti M."/>
            <person name="Le Tacon F."/>
            <person name="Lindquist E.A."/>
            <person name="Lipzen A."/>
            <person name="Malagnac F."/>
            <person name="Mello A."/>
            <person name="Molinier V."/>
            <person name="Miyauchi S."/>
            <person name="Poulain J."/>
            <person name="Riccioni C."/>
            <person name="Rubini A."/>
            <person name="Sitrit Y."/>
            <person name="Splivallo R."/>
            <person name="Traeger S."/>
            <person name="Wang M."/>
            <person name="Zifcakova L."/>
            <person name="Wipf D."/>
            <person name="Zambonelli A."/>
            <person name="Paolocci F."/>
            <person name="Nowrousian M."/>
            <person name="Ottonello S."/>
            <person name="Baldrian P."/>
            <person name="Spatafora J.W."/>
            <person name="Henrissat B."/>
            <person name="Nagy L.G."/>
            <person name="Aury J.M."/>
            <person name="Wincker P."/>
            <person name="Grigoriev I.V."/>
            <person name="Bonfante P."/>
            <person name="Martin F.M."/>
        </authorList>
    </citation>
    <scope>NUCLEOTIDE SEQUENCE [LARGE SCALE GENOMIC DNA]</scope>
    <source>
        <strain evidence="2 3">RN42</strain>
    </source>
</reference>
<organism evidence="2 3">
    <name type="scientific">Ascobolus immersus RN42</name>
    <dbReference type="NCBI Taxonomy" id="1160509"/>
    <lineage>
        <taxon>Eukaryota</taxon>
        <taxon>Fungi</taxon>
        <taxon>Dikarya</taxon>
        <taxon>Ascomycota</taxon>
        <taxon>Pezizomycotina</taxon>
        <taxon>Pezizomycetes</taxon>
        <taxon>Pezizales</taxon>
        <taxon>Ascobolaceae</taxon>
        <taxon>Ascobolus</taxon>
    </lineage>
</organism>
<keyword evidence="3" id="KW-1185">Reference proteome</keyword>
<evidence type="ECO:0000256" key="1">
    <source>
        <dbReference type="SAM" id="Phobius"/>
    </source>
</evidence>
<accession>A0A3N4HIN7</accession>
<keyword evidence="1" id="KW-0812">Transmembrane</keyword>
<proteinExistence type="predicted"/>
<dbReference type="EMBL" id="ML119811">
    <property type="protein sequence ID" value="RPA73793.1"/>
    <property type="molecule type" value="Genomic_DNA"/>
</dbReference>
<name>A0A3N4HIN7_ASCIM</name>
<evidence type="ECO:0000313" key="3">
    <source>
        <dbReference type="Proteomes" id="UP000275078"/>
    </source>
</evidence>